<evidence type="ECO:0000256" key="6">
    <source>
        <dbReference type="RuleBase" id="RU367028"/>
    </source>
</evidence>
<dbReference type="InterPro" id="IPR038933">
    <property type="entry name" value="Ovate"/>
</dbReference>
<evidence type="ECO:0000256" key="2">
    <source>
        <dbReference type="ARBA" id="ARBA00022491"/>
    </source>
</evidence>
<dbReference type="PROSITE" id="PS51754">
    <property type="entry name" value="OVATE"/>
    <property type="match status" value="1"/>
</dbReference>
<dbReference type="GO" id="GO:0005634">
    <property type="term" value="C:nucleus"/>
    <property type="evidence" value="ECO:0007669"/>
    <property type="project" value="UniProtKB-SubCell"/>
</dbReference>
<dbReference type="NCBIfam" id="TIGR01568">
    <property type="entry name" value="A_thal_3678"/>
    <property type="match status" value="1"/>
</dbReference>
<evidence type="ECO:0000256" key="5">
    <source>
        <dbReference type="ARBA" id="ARBA00023242"/>
    </source>
</evidence>
<reference evidence="8 9" key="1">
    <citation type="journal article" date="2024" name="Plant J.">
        <title>Genome sequences and population genomics reveal climatic adaptation and genomic divergence between two closely related sweetgum species.</title>
        <authorList>
            <person name="Xu W.Q."/>
            <person name="Ren C.Q."/>
            <person name="Zhang X.Y."/>
            <person name="Comes H.P."/>
            <person name="Liu X.H."/>
            <person name="Li Y.G."/>
            <person name="Kettle C.J."/>
            <person name="Jalonen R."/>
            <person name="Gaisberger H."/>
            <person name="Ma Y.Z."/>
            <person name="Qiu Y.X."/>
        </authorList>
    </citation>
    <scope>NUCLEOTIDE SEQUENCE [LARGE SCALE GENOMIC DNA]</scope>
    <source>
        <strain evidence="8">Hangzhou</strain>
    </source>
</reference>
<sequence>MDVAEELNQKPKKKILRKRNAGISFSARLPDDVGGFFAATTICAVKYSMDPVAEMRESILEMIRDVGVRDWNEMEELIYCYIALNSSDVHEFVSDAFLSLCSFNLNG</sequence>
<organism evidence="8 9">
    <name type="scientific">Liquidambar formosana</name>
    <name type="common">Formosan gum</name>
    <dbReference type="NCBI Taxonomy" id="63359"/>
    <lineage>
        <taxon>Eukaryota</taxon>
        <taxon>Viridiplantae</taxon>
        <taxon>Streptophyta</taxon>
        <taxon>Embryophyta</taxon>
        <taxon>Tracheophyta</taxon>
        <taxon>Spermatophyta</taxon>
        <taxon>Magnoliopsida</taxon>
        <taxon>eudicotyledons</taxon>
        <taxon>Gunneridae</taxon>
        <taxon>Pentapetalae</taxon>
        <taxon>Saxifragales</taxon>
        <taxon>Altingiaceae</taxon>
        <taxon>Liquidambar</taxon>
    </lineage>
</organism>
<evidence type="ECO:0000256" key="3">
    <source>
        <dbReference type="ARBA" id="ARBA00023015"/>
    </source>
</evidence>
<gene>
    <name evidence="8" type="ORF">L1049_020528</name>
</gene>
<evidence type="ECO:0000313" key="9">
    <source>
        <dbReference type="Proteomes" id="UP001415857"/>
    </source>
</evidence>
<evidence type="ECO:0000313" key="8">
    <source>
        <dbReference type="EMBL" id="KAK9292554.1"/>
    </source>
</evidence>
<keyword evidence="4 6" id="KW-0804">Transcription</keyword>
<keyword evidence="9" id="KW-1185">Reference proteome</keyword>
<keyword evidence="2 6" id="KW-0678">Repressor</keyword>
<dbReference type="GO" id="GO:0045892">
    <property type="term" value="P:negative regulation of DNA-templated transcription"/>
    <property type="evidence" value="ECO:0007669"/>
    <property type="project" value="UniProtKB-UniRule"/>
</dbReference>
<dbReference type="Proteomes" id="UP001415857">
    <property type="component" value="Unassembled WGS sequence"/>
</dbReference>
<evidence type="ECO:0000256" key="4">
    <source>
        <dbReference type="ARBA" id="ARBA00023163"/>
    </source>
</evidence>
<comment type="subcellular location">
    <subcellularLocation>
        <location evidence="1 6">Nucleus</location>
    </subcellularLocation>
</comment>
<proteinExistence type="predicted"/>
<comment type="caution">
    <text evidence="8">The sequence shown here is derived from an EMBL/GenBank/DDBJ whole genome shotgun (WGS) entry which is preliminary data.</text>
</comment>
<dbReference type="InterPro" id="IPR006458">
    <property type="entry name" value="Ovate_C"/>
</dbReference>
<dbReference type="AlphaFoldDB" id="A0AAP0X3Z3"/>
<keyword evidence="5 6" id="KW-0539">Nucleus</keyword>
<feature type="domain" description="OVATE" evidence="7">
    <location>
        <begin position="44"/>
        <end position="103"/>
    </location>
</feature>
<keyword evidence="3 6" id="KW-0805">Transcription regulation</keyword>
<evidence type="ECO:0000259" key="7">
    <source>
        <dbReference type="PROSITE" id="PS51754"/>
    </source>
</evidence>
<comment type="function">
    <text evidence="6">Transcriptional repressor that regulates multiple aspects of plant growth and development.</text>
</comment>
<dbReference type="PANTHER" id="PTHR33057:SF110">
    <property type="entry name" value="TRANSCRIPTION REPRESSOR"/>
    <property type="match status" value="1"/>
</dbReference>
<accession>A0AAP0X3Z3</accession>
<dbReference type="Pfam" id="PF04844">
    <property type="entry name" value="Ovate"/>
    <property type="match status" value="1"/>
</dbReference>
<dbReference type="EMBL" id="JBBPBK010000001">
    <property type="protein sequence ID" value="KAK9292554.1"/>
    <property type="molecule type" value="Genomic_DNA"/>
</dbReference>
<evidence type="ECO:0000256" key="1">
    <source>
        <dbReference type="ARBA" id="ARBA00004123"/>
    </source>
</evidence>
<dbReference type="PANTHER" id="PTHR33057">
    <property type="entry name" value="TRANSCRIPTION REPRESSOR OFP7-RELATED"/>
    <property type="match status" value="1"/>
</dbReference>
<name>A0AAP0X3Z3_LIQFO</name>
<protein>
    <recommendedName>
        <fullName evidence="6">Transcription repressor</fullName>
    </recommendedName>
    <alternativeName>
        <fullName evidence="6">Ovate family protein</fullName>
    </alternativeName>
</protein>